<keyword evidence="7" id="KW-0325">Glycoprotein</keyword>
<comment type="caution">
    <text evidence="10">The sequence shown here is derived from an EMBL/GenBank/DDBJ whole genome shotgun (WGS) entry which is preliminary data.</text>
</comment>
<dbReference type="OMA" id="RSTIACQ"/>
<dbReference type="SUPFAM" id="SSF49265">
    <property type="entry name" value="Fibronectin type III"/>
    <property type="match status" value="1"/>
</dbReference>
<accession>A0A9D2XXX1</accession>
<dbReference type="InterPro" id="IPR036116">
    <property type="entry name" value="FN3_sf"/>
</dbReference>
<evidence type="ECO:0000256" key="6">
    <source>
        <dbReference type="ARBA" id="ARBA00023170"/>
    </source>
</evidence>
<dbReference type="InterPro" id="IPR039465">
    <property type="entry name" value="IL-17_rcpt-like"/>
</dbReference>
<keyword evidence="4 8" id="KW-1133">Transmembrane helix</keyword>
<dbReference type="InterPro" id="IPR003961">
    <property type="entry name" value="FN3_dom"/>
</dbReference>
<evidence type="ECO:0000256" key="4">
    <source>
        <dbReference type="ARBA" id="ARBA00022989"/>
    </source>
</evidence>
<protein>
    <submittedName>
        <fullName evidence="10">Transcript variant X1</fullName>
    </submittedName>
</protein>
<evidence type="ECO:0000256" key="3">
    <source>
        <dbReference type="ARBA" id="ARBA00022729"/>
    </source>
</evidence>
<evidence type="ECO:0000313" key="11">
    <source>
        <dbReference type="Proteomes" id="UP000822369"/>
    </source>
</evidence>
<organism evidence="10 11">
    <name type="scientific">Nothobranchius furzeri</name>
    <name type="common">Turquoise killifish</name>
    <dbReference type="NCBI Taxonomy" id="105023"/>
    <lineage>
        <taxon>Eukaryota</taxon>
        <taxon>Metazoa</taxon>
        <taxon>Chordata</taxon>
        <taxon>Craniata</taxon>
        <taxon>Vertebrata</taxon>
        <taxon>Euteleostomi</taxon>
        <taxon>Actinopterygii</taxon>
        <taxon>Neopterygii</taxon>
        <taxon>Teleostei</taxon>
        <taxon>Neoteleostei</taxon>
        <taxon>Acanthomorphata</taxon>
        <taxon>Ovalentaria</taxon>
        <taxon>Atherinomorphae</taxon>
        <taxon>Cyprinodontiformes</taxon>
        <taxon>Nothobranchiidae</taxon>
        <taxon>Nothobranchius</taxon>
    </lineage>
</organism>
<sequence length="692" mass="77325">MQTCSLSLSFSSKRLNTFEVYTLHMFLLLQNQLIRLREPTGCASACIVTTPLIPPTRFSCFHAPLQTFRCQLSRRLWVFSQGLHACHCSMWRAALLWCQLWAVAQPLLAEGSPTAVAPQDCSLECISQGGPACEYCRVTKDDINKALGFNSIQAFGGCIPWPCFQLLGAEDPQICQHYVHAPTDVKVEFVHDPNPNSDTIVIYWKPSRYGISFLRGFQVSLQALGGFGVSCQLLLFHRNVSLSASGAQTVYKSDPFTGLSLGSQYAVTVMALPVPEKWEKFYHSEHFSTRTCAEKNGLERCKHDWYPKHIEVQQDGPIITVTFNLAPPNLGIRSYFCLCYANGMKKYTDITPNSSKNQTFHSYQLSGLEEGTNYTCEIAANEIDAVRKTFKVHIGDLNAPMSSEAPPHTPAVSVALPLCLAVVLVIGVILAAIVYWKTKEHRKKLHLKPELFMLHENRTKEEVVSLPKTPLIPPRLLICYSRYDGPAHVKAIMHLGTFVQQHMATQVHLDLWENLSLSEEGSMSWHCRKIQECDFVLVICSPGLRQRHNPAGSAKDEEGDEVADLGLNFKSCEAVVHIIGEEVGRAKARGQDLSKYMTAIFEYCEETDIPTELRLVSCYRLTSDLPLLFSHLHGVALHRPGSYLKINHITEEGFSTVPSGAALQWAIREAGTATKAKRAAHREGIRPNPWNV</sequence>
<dbReference type="PANTHER" id="PTHR15583">
    <property type="entry name" value="INTERLEUKIN-17 RECEPTOR"/>
    <property type="match status" value="1"/>
</dbReference>
<dbReference type="PANTHER" id="PTHR15583:SF17">
    <property type="entry name" value="INTERLEUKIN-17 RECEPTOR D ISOFORM X1"/>
    <property type="match status" value="1"/>
</dbReference>
<name>A0A9D2XXX1_NOTFU</name>
<evidence type="ECO:0000256" key="8">
    <source>
        <dbReference type="SAM" id="Phobius"/>
    </source>
</evidence>
<keyword evidence="5 8" id="KW-0472">Membrane</keyword>
<proteinExistence type="predicted"/>
<dbReference type="InterPro" id="IPR031951">
    <property type="entry name" value="IL17R_D_N"/>
</dbReference>
<keyword evidence="2 8" id="KW-0812">Transmembrane</keyword>
<dbReference type="AlphaFoldDB" id="A0A9D2XXX1"/>
<dbReference type="InterPro" id="IPR013568">
    <property type="entry name" value="SEFIR_dom"/>
</dbReference>
<dbReference type="KEGG" id="nfu:107391347"/>
<dbReference type="OrthoDB" id="10007141at2759"/>
<evidence type="ECO:0000256" key="7">
    <source>
        <dbReference type="ARBA" id="ARBA00023180"/>
    </source>
</evidence>
<keyword evidence="6" id="KW-0675">Receptor</keyword>
<feature type="transmembrane region" description="Helical" evidence="8">
    <location>
        <begin position="414"/>
        <end position="436"/>
    </location>
</feature>
<feature type="domain" description="SEFIR" evidence="9">
    <location>
        <begin position="473"/>
        <end position="630"/>
    </location>
</feature>
<dbReference type="Gene3D" id="3.40.50.11530">
    <property type="match status" value="1"/>
</dbReference>
<dbReference type="Pfam" id="PF16742">
    <property type="entry name" value="IL17R_D_N"/>
    <property type="match status" value="1"/>
</dbReference>
<reference evidence="10" key="1">
    <citation type="submission" date="2020-03" db="EMBL/GenBank/DDBJ databases">
        <title>Intra-Species Differences in Population Size shape Life History and Genome Evolution.</title>
        <authorList>
            <person name="Willemsen D."/>
            <person name="Cui R."/>
            <person name="Valenzano D.R."/>
        </authorList>
    </citation>
    <scope>NUCLEOTIDE SEQUENCE</scope>
    <source>
        <strain evidence="10">GRZ</strain>
        <tissue evidence="10">Whole</tissue>
    </source>
</reference>
<dbReference type="PROSITE" id="PS51534">
    <property type="entry name" value="SEFIR"/>
    <property type="match status" value="1"/>
</dbReference>
<comment type="subcellular location">
    <subcellularLocation>
        <location evidence="1">Membrane</location>
        <topology evidence="1">Single-pass type I membrane protein</topology>
    </subcellularLocation>
</comment>
<dbReference type="Proteomes" id="UP000822369">
    <property type="component" value="Chromosome 13"/>
</dbReference>
<gene>
    <name evidence="10" type="ORF">G4P62_014784</name>
</gene>
<evidence type="ECO:0000256" key="5">
    <source>
        <dbReference type="ARBA" id="ARBA00023136"/>
    </source>
</evidence>
<evidence type="ECO:0000256" key="2">
    <source>
        <dbReference type="ARBA" id="ARBA00022692"/>
    </source>
</evidence>
<dbReference type="GO" id="GO:0016020">
    <property type="term" value="C:membrane"/>
    <property type="evidence" value="ECO:0007669"/>
    <property type="project" value="UniProtKB-SubCell"/>
</dbReference>
<dbReference type="Pfam" id="PF08357">
    <property type="entry name" value="SEFIR"/>
    <property type="match status" value="1"/>
</dbReference>
<keyword evidence="3" id="KW-0732">Signal</keyword>
<dbReference type="GO" id="GO:0030368">
    <property type="term" value="F:interleukin-17 receptor activity"/>
    <property type="evidence" value="ECO:0007669"/>
    <property type="project" value="InterPro"/>
</dbReference>
<evidence type="ECO:0000259" key="9">
    <source>
        <dbReference type="PROSITE" id="PS51534"/>
    </source>
</evidence>
<evidence type="ECO:0000313" key="10">
    <source>
        <dbReference type="EMBL" id="KAF7210366.1"/>
    </source>
</evidence>
<evidence type="ECO:0000256" key="1">
    <source>
        <dbReference type="ARBA" id="ARBA00004479"/>
    </source>
</evidence>
<dbReference type="CDD" id="cd00063">
    <property type="entry name" value="FN3"/>
    <property type="match status" value="1"/>
</dbReference>
<dbReference type="EMBL" id="JAAVVJ010000013">
    <property type="protein sequence ID" value="KAF7210366.1"/>
    <property type="molecule type" value="Genomic_DNA"/>
</dbReference>